<dbReference type="SUPFAM" id="SSF56281">
    <property type="entry name" value="Metallo-hydrolase/oxidoreductase"/>
    <property type="match status" value="1"/>
</dbReference>
<sequence>MTASSPERMLPPRGVHSKLALNTQQKELARSDLLWARLSETTTLALILFEIARRLRATARRRAMSGKPILTTPFNPPIVDRLSIRVVVDSSYDLFAPKHEHPHVSVSHVGLIRGRQMTTLACEWGLSLHLTSESGGETAQHILDFGWTPEIINRNFDILGIDPGKIDSLILSHAHRDHFGGLAGFVQEYRHQMQEELPFYVGGEEAFREKWLGKKEDPFSWGAVERTFLTALQVSPTCCSEPHDIKQAFTTGFIERESFETVTGGSMIVENEDSYSHFTDAELSGKLVTDLHPDEHATCYVIQGKGLVVITSCGHVGLINTVKAAMAVSNVSRVHAVVGGFHLGPAKADYIEHTIDELEVIDPDVVLPMHCSGSNFIAAMQRRLPEKLITTNVGSLFTFAA</sequence>
<name>A0A238J5J0_9RHOB</name>
<dbReference type="InterPro" id="IPR001279">
    <property type="entry name" value="Metallo-B-lactamas"/>
</dbReference>
<gene>
    <name evidence="2" type="ORF">BOA8489_04012</name>
</gene>
<dbReference type="InterPro" id="IPR036866">
    <property type="entry name" value="RibonucZ/Hydroxyglut_hydro"/>
</dbReference>
<dbReference type="InterPro" id="IPR041712">
    <property type="entry name" value="DHPS-like_MBL-fold"/>
</dbReference>
<proteinExistence type="predicted"/>
<evidence type="ECO:0000259" key="1">
    <source>
        <dbReference type="Pfam" id="PF00753"/>
    </source>
</evidence>
<dbReference type="AlphaFoldDB" id="A0A238J5J0"/>
<feature type="domain" description="Metallo-beta-lactamase" evidence="1">
    <location>
        <begin position="157"/>
        <end position="190"/>
    </location>
</feature>
<evidence type="ECO:0000313" key="2">
    <source>
        <dbReference type="EMBL" id="SMX25867.1"/>
    </source>
</evidence>
<dbReference type="InterPro" id="IPR052926">
    <property type="entry name" value="Metallo-beta-lactamase_dom"/>
</dbReference>
<accession>A0A238J5J0</accession>
<dbReference type="CDD" id="cd07713">
    <property type="entry name" value="DHPS-like_MBL-fold"/>
    <property type="match status" value="1"/>
</dbReference>
<dbReference type="PANTHER" id="PTHR13754:SF13">
    <property type="entry name" value="METALLO-BETA-LACTAMASE SUPERFAMILY PROTEIN (AFU_ORTHOLOGUE AFUA_3G07630)"/>
    <property type="match status" value="1"/>
</dbReference>
<dbReference type="Proteomes" id="UP000201838">
    <property type="component" value="Unassembled WGS sequence"/>
</dbReference>
<dbReference type="GO" id="GO:0016740">
    <property type="term" value="F:transferase activity"/>
    <property type="evidence" value="ECO:0007669"/>
    <property type="project" value="TreeGrafter"/>
</dbReference>
<dbReference type="PANTHER" id="PTHR13754">
    <property type="entry name" value="METALLO-BETA-LACTAMASE SUPERFAMILY PROTEIN"/>
    <property type="match status" value="1"/>
</dbReference>
<keyword evidence="3" id="KW-1185">Reference proteome</keyword>
<dbReference type="OrthoDB" id="9803916at2"/>
<dbReference type="EMBL" id="FXXQ01000039">
    <property type="protein sequence ID" value="SMX25867.1"/>
    <property type="molecule type" value="Genomic_DNA"/>
</dbReference>
<dbReference type="RefSeq" id="WP_093976024.1">
    <property type="nucleotide sequence ID" value="NZ_FXXQ01000039.1"/>
</dbReference>
<protein>
    <submittedName>
        <fullName evidence="2">Metallo-beta-lactamase superfamily protein</fullName>
    </submittedName>
</protein>
<reference evidence="2 3" key="1">
    <citation type="submission" date="2017-05" db="EMBL/GenBank/DDBJ databases">
        <authorList>
            <person name="Song R."/>
            <person name="Chenine A.L."/>
            <person name="Ruprecht R.M."/>
        </authorList>
    </citation>
    <scope>NUCLEOTIDE SEQUENCE [LARGE SCALE GENOMIC DNA]</scope>
    <source>
        <strain evidence="2 3">CECT 8489</strain>
    </source>
</reference>
<dbReference type="Pfam" id="PF00753">
    <property type="entry name" value="Lactamase_B"/>
    <property type="match status" value="1"/>
</dbReference>
<evidence type="ECO:0000313" key="3">
    <source>
        <dbReference type="Proteomes" id="UP000201838"/>
    </source>
</evidence>
<organism evidence="2 3">
    <name type="scientific">Boseongicola aestuarii</name>
    <dbReference type="NCBI Taxonomy" id="1470561"/>
    <lineage>
        <taxon>Bacteria</taxon>
        <taxon>Pseudomonadati</taxon>
        <taxon>Pseudomonadota</taxon>
        <taxon>Alphaproteobacteria</taxon>
        <taxon>Rhodobacterales</taxon>
        <taxon>Paracoccaceae</taxon>
        <taxon>Boseongicola</taxon>
    </lineage>
</organism>
<dbReference type="Gene3D" id="3.60.15.10">
    <property type="entry name" value="Ribonuclease Z/Hydroxyacylglutathione hydrolase-like"/>
    <property type="match status" value="1"/>
</dbReference>